<dbReference type="GeneID" id="98657948"/>
<proteinExistence type="inferred from homology"/>
<dbReference type="GO" id="GO:0008374">
    <property type="term" value="F:O-acyltransferase activity"/>
    <property type="evidence" value="ECO:0007669"/>
    <property type="project" value="TreeGrafter"/>
</dbReference>
<dbReference type="PROSITE" id="PS00101">
    <property type="entry name" value="HEXAPEP_TRANSFERASES"/>
    <property type="match status" value="1"/>
</dbReference>
<comment type="caution">
    <text evidence="4">The sequence shown here is derived from an EMBL/GenBank/DDBJ whole genome shotgun (WGS) entry which is preliminary data.</text>
</comment>
<dbReference type="PANTHER" id="PTHR23416">
    <property type="entry name" value="SIALIC ACID SYNTHASE-RELATED"/>
    <property type="match status" value="1"/>
</dbReference>
<dbReference type="AlphaFoldDB" id="A0A6N6NND2"/>
<reference evidence="4 5" key="1">
    <citation type="submission" date="2019-09" db="EMBL/GenBank/DDBJ databases">
        <title>Whole genome shotgun sequencing (WGS) of Ellagibacter isourolithinifaciens DSM 104140(T) and Adlercreutzia muris DSM 29508(T).</title>
        <authorList>
            <person name="Stoll D.A."/>
            <person name="Danylec N."/>
            <person name="Huch M."/>
        </authorList>
    </citation>
    <scope>NUCLEOTIDE SEQUENCE [LARGE SCALE GENOMIC DNA]</scope>
    <source>
        <strain evidence="4 5">DSM 104140</strain>
    </source>
</reference>
<comment type="similarity">
    <text evidence="1">Belongs to the transferase hexapeptide repeat family.</text>
</comment>
<dbReference type="PANTHER" id="PTHR23416:SF23">
    <property type="entry name" value="ACETYLTRANSFERASE C18B11.09C-RELATED"/>
    <property type="match status" value="1"/>
</dbReference>
<dbReference type="GO" id="GO:0005829">
    <property type="term" value="C:cytosol"/>
    <property type="evidence" value="ECO:0007669"/>
    <property type="project" value="TreeGrafter"/>
</dbReference>
<keyword evidence="3" id="KW-0677">Repeat</keyword>
<dbReference type="Gene3D" id="2.160.10.10">
    <property type="entry name" value="Hexapeptide repeat proteins"/>
    <property type="match status" value="1"/>
</dbReference>
<dbReference type="OrthoDB" id="2643438at2"/>
<dbReference type="EMBL" id="WAJR01000011">
    <property type="protein sequence ID" value="KAB1640536.1"/>
    <property type="molecule type" value="Genomic_DNA"/>
</dbReference>
<evidence type="ECO:0000256" key="3">
    <source>
        <dbReference type="ARBA" id="ARBA00022737"/>
    </source>
</evidence>
<gene>
    <name evidence="4" type="ORF">F8C90_05950</name>
</gene>
<sequence>MYEDGQELTQEQISYFLERMDSGEEVEAGSDVHQLMTAASERAMRITSRMNAEFNSLSDTREQLERLFMRPLPQGVGLFPPFTTDCGLNTHLGEGVFINAGCRFQDQGGIYIGDRALIGHNCVIATLNHDMDPAKRANLIPAPVRIGADAWLGSNVTVLPGVTIGEGAVVAAGAVVTRDVAPRTVVGGVPAKLIKEL</sequence>
<keyword evidence="2 4" id="KW-0808">Transferase</keyword>
<organism evidence="4 5">
    <name type="scientific">Ellagibacter isourolithinifaciens</name>
    <dbReference type="NCBI Taxonomy" id="2137581"/>
    <lineage>
        <taxon>Bacteria</taxon>
        <taxon>Bacillati</taxon>
        <taxon>Actinomycetota</taxon>
        <taxon>Coriobacteriia</taxon>
        <taxon>Eggerthellales</taxon>
        <taxon>Eggerthellaceae</taxon>
        <taxon>Ellagibacter</taxon>
    </lineage>
</organism>
<dbReference type="InterPro" id="IPR018357">
    <property type="entry name" value="Hexapep_transf_CS"/>
</dbReference>
<dbReference type="Pfam" id="PF00132">
    <property type="entry name" value="Hexapep"/>
    <property type="match status" value="1"/>
</dbReference>
<dbReference type="SUPFAM" id="SSF51161">
    <property type="entry name" value="Trimeric LpxA-like enzymes"/>
    <property type="match status" value="1"/>
</dbReference>
<dbReference type="Pfam" id="PF14602">
    <property type="entry name" value="Hexapep_2"/>
    <property type="match status" value="1"/>
</dbReference>
<dbReference type="Proteomes" id="UP000468668">
    <property type="component" value="Unassembled WGS sequence"/>
</dbReference>
<accession>A0A6N6NND2</accession>
<evidence type="ECO:0000313" key="4">
    <source>
        <dbReference type="EMBL" id="KAB1640536.1"/>
    </source>
</evidence>
<protein>
    <submittedName>
        <fullName evidence="4">Sugar O-acetyltransferase</fullName>
    </submittedName>
</protein>
<dbReference type="RefSeq" id="WP_158049543.1">
    <property type="nucleotide sequence ID" value="NZ_WAJR01000011.1"/>
</dbReference>
<evidence type="ECO:0000256" key="2">
    <source>
        <dbReference type="ARBA" id="ARBA00022679"/>
    </source>
</evidence>
<dbReference type="InterPro" id="IPR011004">
    <property type="entry name" value="Trimer_LpxA-like_sf"/>
</dbReference>
<evidence type="ECO:0000256" key="1">
    <source>
        <dbReference type="ARBA" id="ARBA00007274"/>
    </source>
</evidence>
<dbReference type="InterPro" id="IPR001451">
    <property type="entry name" value="Hexapep"/>
</dbReference>
<evidence type="ECO:0000313" key="5">
    <source>
        <dbReference type="Proteomes" id="UP000468668"/>
    </source>
</evidence>
<keyword evidence="5" id="KW-1185">Reference proteome</keyword>
<dbReference type="InterPro" id="IPR051159">
    <property type="entry name" value="Hexapeptide_acetyltransf"/>
</dbReference>
<name>A0A6N6NND2_9ACTN</name>